<keyword evidence="2" id="KW-0732">Signal</keyword>
<dbReference type="InterPro" id="IPR015943">
    <property type="entry name" value="WD40/YVTN_repeat-like_dom_sf"/>
</dbReference>
<dbReference type="InterPro" id="IPR011044">
    <property type="entry name" value="Quino_amine_DH_bsu"/>
</dbReference>
<dbReference type="Proteomes" id="UP000312032">
    <property type="component" value="Unassembled WGS sequence"/>
</dbReference>
<feature type="region of interest" description="Disordered" evidence="1">
    <location>
        <begin position="23"/>
        <end position="56"/>
    </location>
</feature>
<gene>
    <name evidence="3" type="ORF">FHE74_00410</name>
</gene>
<name>A0A5C4U6P8_9CORY</name>
<sequence>MKKIVTFTALAVSALTIASCQSTSDSAAPTSSNSSAAETTAASSTEEKEVSTLTPRVTLSHDGGIVTLNAINGEIISQVNEPGFYRLNQAGDGRHLMVTHGDEFAVYDSGNHAKEHGDHYHYYESQPHLTDATYPAEHAGHVVHHDDLTALFADGSGDITVVKTEDIANPDADKRTISTGEPHHGVAVPLEDGSIVHTVGTEDERHTIRHVSADGKTLAETTDCPGIHGEAVAEGEALVFGCTNGPVVFSDGEFHKIPAEGYQRSGNLAGSEESPIVLGDNKVDKDAKHEHPESVLLINSADKTAKKVDLGATYWFRSLGRGPEGEALVLTNDGKLVVIDEETGEITNRIDAIQPWEEKEEWQQPGPILKVSGSDAYITDAENNELVVVDLKKGEVSLRHKLDFSPVEMEISTGKND</sequence>
<proteinExistence type="predicted"/>
<reference evidence="3 4" key="1">
    <citation type="submission" date="2019-06" db="EMBL/GenBank/DDBJ databases">
        <authorList>
            <person name="Li J."/>
        </authorList>
    </citation>
    <scope>NUCLEOTIDE SEQUENCE [LARGE SCALE GENOMIC DNA]</scope>
    <source>
        <strain evidence="3 4">LMG 28165</strain>
    </source>
</reference>
<accession>A0A5C4U6P8</accession>
<evidence type="ECO:0000256" key="1">
    <source>
        <dbReference type="SAM" id="MobiDB-lite"/>
    </source>
</evidence>
<organism evidence="3 4">
    <name type="scientific">Corynebacterium tapiri</name>
    <dbReference type="NCBI Taxonomy" id="1448266"/>
    <lineage>
        <taxon>Bacteria</taxon>
        <taxon>Bacillati</taxon>
        <taxon>Actinomycetota</taxon>
        <taxon>Actinomycetes</taxon>
        <taxon>Mycobacteriales</taxon>
        <taxon>Corynebacteriaceae</taxon>
        <taxon>Corynebacterium</taxon>
    </lineage>
</organism>
<comment type="caution">
    <text evidence="3">The sequence shown here is derived from an EMBL/GenBank/DDBJ whole genome shotgun (WGS) entry which is preliminary data.</text>
</comment>
<evidence type="ECO:0008006" key="5">
    <source>
        <dbReference type="Google" id="ProtNLM"/>
    </source>
</evidence>
<dbReference type="SUPFAM" id="SSF50969">
    <property type="entry name" value="YVTN repeat-like/Quinoprotein amine dehydrogenase"/>
    <property type="match status" value="1"/>
</dbReference>
<dbReference type="PROSITE" id="PS51257">
    <property type="entry name" value="PROKAR_LIPOPROTEIN"/>
    <property type="match status" value="1"/>
</dbReference>
<evidence type="ECO:0000313" key="4">
    <source>
        <dbReference type="Proteomes" id="UP000312032"/>
    </source>
</evidence>
<dbReference type="EMBL" id="VDHJ01000001">
    <property type="protein sequence ID" value="TNM00449.1"/>
    <property type="molecule type" value="Genomic_DNA"/>
</dbReference>
<feature type="signal peptide" evidence="2">
    <location>
        <begin position="1"/>
        <end position="27"/>
    </location>
</feature>
<dbReference type="OrthoDB" id="3250815at2"/>
<feature type="compositionally biased region" description="Low complexity" evidence="1">
    <location>
        <begin position="23"/>
        <end position="44"/>
    </location>
</feature>
<feature type="chain" id="PRO_5023073392" description="PQQ-like beta-propeller repeat protein" evidence="2">
    <location>
        <begin position="28"/>
        <end position="417"/>
    </location>
</feature>
<dbReference type="AlphaFoldDB" id="A0A5C4U6P8"/>
<keyword evidence="4" id="KW-1185">Reference proteome</keyword>
<dbReference type="RefSeq" id="WP_139464447.1">
    <property type="nucleotide sequence ID" value="NZ_VDHJ01000001.1"/>
</dbReference>
<protein>
    <recommendedName>
        <fullName evidence="5">PQQ-like beta-propeller repeat protein</fullName>
    </recommendedName>
</protein>
<evidence type="ECO:0000256" key="2">
    <source>
        <dbReference type="SAM" id="SignalP"/>
    </source>
</evidence>
<evidence type="ECO:0000313" key="3">
    <source>
        <dbReference type="EMBL" id="TNM00449.1"/>
    </source>
</evidence>
<dbReference type="Gene3D" id="2.130.10.10">
    <property type="entry name" value="YVTN repeat-like/Quinoprotein amine dehydrogenase"/>
    <property type="match status" value="1"/>
</dbReference>